<dbReference type="SMART" id="SM00257">
    <property type="entry name" value="LysM"/>
    <property type="match status" value="1"/>
</dbReference>
<dbReference type="PANTHER" id="PTHR30273">
    <property type="entry name" value="PERIPLASMIC SIGNAL SENSOR AND SIGMA FACTOR ACTIVATOR FECR-RELATED"/>
    <property type="match status" value="1"/>
</dbReference>
<comment type="caution">
    <text evidence="2">The sequence shown here is derived from an EMBL/GenBank/DDBJ whole genome shotgun (WGS) entry which is preliminary data.</text>
</comment>
<protein>
    <submittedName>
        <fullName evidence="2">FecR domain-containing protein</fullName>
    </submittedName>
</protein>
<dbReference type="InterPro" id="IPR036779">
    <property type="entry name" value="LysM_dom_sf"/>
</dbReference>
<evidence type="ECO:0000313" key="3">
    <source>
        <dbReference type="Proteomes" id="UP001561046"/>
    </source>
</evidence>
<name>A0ABV3ZST0_9BURK</name>
<dbReference type="InterPro" id="IPR018392">
    <property type="entry name" value="LysM"/>
</dbReference>
<organism evidence="2 3">
    <name type="scientific">Comamonas guangdongensis</name>
    <dbReference type="NCBI Taxonomy" id="510515"/>
    <lineage>
        <taxon>Bacteria</taxon>
        <taxon>Pseudomonadati</taxon>
        <taxon>Pseudomonadota</taxon>
        <taxon>Betaproteobacteria</taxon>
        <taxon>Burkholderiales</taxon>
        <taxon>Comamonadaceae</taxon>
        <taxon>Comamonas</taxon>
    </lineage>
</organism>
<dbReference type="PANTHER" id="PTHR30273:SF2">
    <property type="entry name" value="PROTEIN FECR"/>
    <property type="match status" value="1"/>
</dbReference>
<dbReference type="RefSeq" id="WP_369337176.1">
    <property type="nucleotide sequence ID" value="NZ_JBFYGN010000003.1"/>
</dbReference>
<dbReference type="PROSITE" id="PS51782">
    <property type="entry name" value="LYSM"/>
    <property type="match status" value="1"/>
</dbReference>
<dbReference type="Gene3D" id="2.60.120.1440">
    <property type="match status" value="1"/>
</dbReference>
<reference evidence="2 3" key="1">
    <citation type="journal article" date="2013" name="Int. J. Syst. Evol. Microbiol.">
        <title>Comamonas guangdongensis sp. nov., isolated from subterranean forest sediment, and emended description of the genus Comamonas.</title>
        <authorList>
            <person name="Zhang J."/>
            <person name="Wang Y."/>
            <person name="Zhou S."/>
            <person name="Wu C."/>
            <person name="He J."/>
            <person name="Li F."/>
        </authorList>
    </citation>
    <scope>NUCLEOTIDE SEQUENCE [LARGE SCALE GENOMIC DNA]</scope>
    <source>
        <strain evidence="2 3">CCTCC AB2011133</strain>
    </source>
</reference>
<accession>A0ABV3ZST0</accession>
<gene>
    <name evidence="2" type="ORF">AB6724_03825</name>
</gene>
<dbReference type="InterPro" id="IPR006860">
    <property type="entry name" value="FecR"/>
</dbReference>
<evidence type="ECO:0000259" key="1">
    <source>
        <dbReference type="PROSITE" id="PS51782"/>
    </source>
</evidence>
<dbReference type="Gene3D" id="2.60.40.10">
    <property type="entry name" value="Immunoglobulins"/>
    <property type="match status" value="2"/>
</dbReference>
<keyword evidence="3" id="KW-1185">Reference proteome</keyword>
<proteinExistence type="predicted"/>
<dbReference type="Gene3D" id="3.10.350.10">
    <property type="entry name" value="LysM domain"/>
    <property type="match status" value="1"/>
</dbReference>
<dbReference type="EMBL" id="JBFYGN010000003">
    <property type="protein sequence ID" value="MEX8191963.1"/>
    <property type="molecule type" value="Genomic_DNA"/>
</dbReference>
<evidence type="ECO:0000313" key="2">
    <source>
        <dbReference type="EMBL" id="MEX8191963.1"/>
    </source>
</evidence>
<sequence length="572" mass="60285">MQLPGLRAALVGSGVAGLTLAGSAIAQIRPMPRNGDVIEHRVVSGDTLEQLAARYLGDHRRWTTLQSQNHVADPFRLRPGSVLEIPARLLRAAAASVEFVQGDVRSSHSLSHLAGPADAPDQPVQKGQLLQEGDALKVPANAFVAVRLADGSLVRVQSESDVELRQMRRKGRAGSLQSVLDLHAGGVEASVPKQADGERRFEVRTQAASTSVRGTQFMVLTDDQGGTAAAVDEGSVAVHAGAPGALLKPGQGIAVAADGRLGKTLPMLPAPDTTAWPTLVEDANWVSLTLPAMPAALRFQVQLAGDRSFTRTLRSGMFSQSPARLTGVEDGEYFAAIRAIDANGVPGARSVQRIRVKAHPVPPLYASPAPGAVIGLGQQGLECTKVQEASAYRIQVAAAGADFSRPAIDASELRDCLLPADTLAQLPAGDYQWRAASIRILADGGQDPGPFAPALKLKLAQAPRSPELQMGGGPGQGSSHIHWAGEPGQRYHIVVASEPGFANPLVDTWVSEPQWSTGDLPPGSYFLQMQVEDSNGLRSNFSAAREFLTGNWVTTGDGQTLNSGDGSRLLRQ</sequence>
<dbReference type="SUPFAM" id="SSF54106">
    <property type="entry name" value="LysM domain"/>
    <property type="match status" value="1"/>
</dbReference>
<dbReference type="Pfam" id="PF01476">
    <property type="entry name" value="LysM"/>
    <property type="match status" value="1"/>
</dbReference>
<dbReference type="Proteomes" id="UP001561046">
    <property type="component" value="Unassembled WGS sequence"/>
</dbReference>
<dbReference type="InterPro" id="IPR016930">
    <property type="entry name" value="UCP029644"/>
</dbReference>
<dbReference type="InterPro" id="IPR012373">
    <property type="entry name" value="Ferrdict_sens_TM"/>
</dbReference>
<dbReference type="CDD" id="cd00118">
    <property type="entry name" value="LysM"/>
    <property type="match status" value="1"/>
</dbReference>
<feature type="domain" description="LysM" evidence="1">
    <location>
        <begin position="38"/>
        <end position="85"/>
    </location>
</feature>
<dbReference type="InterPro" id="IPR013783">
    <property type="entry name" value="Ig-like_fold"/>
</dbReference>
<dbReference type="Pfam" id="PF04773">
    <property type="entry name" value="FecR"/>
    <property type="match status" value="1"/>
</dbReference>
<dbReference type="PIRSF" id="PIRSF029644">
    <property type="entry name" value="UCP029644"/>
    <property type="match status" value="1"/>
</dbReference>